<evidence type="ECO:0000313" key="6">
    <source>
        <dbReference type="Proteomes" id="UP000244338"/>
    </source>
</evidence>
<keyword evidence="1 3" id="KW-0456">Lyase</keyword>
<evidence type="ECO:0000259" key="4">
    <source>
        <dbReference type="PROSITE" id="PS51464"/>
    </source>
</evidence>
<gene>
    <name evidence="3" type="primary">murQ</name>
    <name evidence="5" type="ORF">BSOLF_2790</name>
</gene>
<comment type="caution">
    <text evidence="5">The sequence shown here is derived from an EMBL/GenBank/DDBJ whole genome shotgun (WGS) entry which is preliminary data.</text>
</comment>
<dbReference type="CDD" id="cd05007">
    <property type="entry name" value="SIS_Etherase"/>
    <property type="match status" value="1"/>
</dbReference>
<keyword evidence="2 3" id="KW-0119">Carbohydrate metabolism</keyword>
<organism evidence="5 6">
    <name type="scientific">Candidatus Carbonibacillus altaicus</name>
    <dbReference type="NCBI Taxonomy" id="2163959"/>
    <lineage>
        <taxon>Bacteria</taxon>
        <taxon>Bacillati</taxon>
        <taxon>Bacillota</taxon>
        <taxon>Bacilli</taxon>
        <taxon>Bacillales</taxon>
        <taxon>Candidatus Carbonibacillus</taxon>
    </lineage>
</organism>
<proteinExistence type="inferred from homology"/>
<evidence type="ECO:0000313" key="5">
    <source>
        <dbReference type="EMBL" id="PTQ56640.1"/>
    </source>
</evidence>
<reference evidence="6" key="1">
    <citation type="journal article" date="2018" name="Sci. Rep.">
        <title>Lignite coal burning seam in the remote Altai Mountains harbors a hydrogen-driven thermophilic microbial community.</title>
        <authorList>
            <person name="Kadnikov V.V."/>
            <person name="Mardanov A.V."/>
            <person name="Ivasenko D.A."/>
            <person name="Antsiferov D.V."/>
            <person name="Beletsky A.V."/>
            <person name="Karnachuk O.V."/>
            <person name="Ravin N.V."/>
        </authorList>
    </citation>
    <scope>NUCLEOTIDE SEQUENCE [LARGE SCALE GENOMIC DNA]</scope>
</reference>
<dbReference type="NCBIfam" id="TIGR00274">
    <property type="entry name" value="N-acetylmuramic acid 6-phosphate etherase"/>
    <property type="match status" value="1"/>
</dbReference>
<comment type="function">
    <text evidence="3">Specifically catalyzes the cleavage of the D-lactyl ether substituent of MurNAc 6-phosphate, producing GlcNAc 6-phosphate and D-lactate.</text>
</comment>
<dbReference type="EMBL" id="PEBX01000022">
    <property type="protein sequence ID" value="PTQ56640.1"/>
    <property type="molecule type" value="Genomic_DNA"/>
</dbReference>
<dbReference type="UniPathway" id="UPA00342"/>
<dbReference type="PROSITE" id="PS01272">
    <property type="entry name" value="GCKR"/>
    <property type="match status" value="1"/>
</dbReference>
<dbReference type="GO" id="GO:0016803">
    <property type="term" value="F:ether hydrolase activity"/>
    <property type="evidence" value="ECO:0007669"/>
    <property type="project" value="TreeGrafter"/>
</dbReference>
<dbReference type="InterPro" id="IPR005486">
    <property type="entry name" value="Glucokinase_regulatory_CS"/>
</dbReference>
<dbReference type="GO" id="GO:0009254">
    <property type="term" value="P:peptidoglycan turnover"/>
    <property type="evidence" value="ECO:0007669"/>
    <property type="project" value="TreeGrafter"/>
</dbReference>
<dbReference type="EC" id="4.2.1.126" evidence="3"/>
<dbReference type="InterPro" id="IPR040190">
    <property type="entry name" value="MURQ/GCKR"/>
</dbReference>
<dbReference type="PANTHER" id="PTHR10088">
    <property type="entry name" value="GLUCOKINASE REGULATORY PROTEIN"/>
    <property type="match status" value="1"/>
</dbReference>
<dbReference type="GO" id="GO:0097173">
    <property type="term" value="P:N-acetylmuramic acid catabolic process"/>
    <property type="evidence" value="ECO:0007669"/>
    <property type="project" value="UniProtKB-UniPathway"/>
</dbReference>
<protein>
    <recommendedName>
        <fullName evidence="3">N-acetylmuramic acid 6-phosphate etherase</fullName>
        <shortName evidence="3">MurNAc-6-P etherase</shortName>
        <ecNumber evidence="3">4.2.1.126</ecNumber>
    </recommendedName>
    <alternativeName>
        <fullName evidence="3">N-acetylmuramic acid 6-phosphate hydrolase</fullName>
    </alternativeName>
    <alternativeName>
        <fullName evidence="3">N-acetylmuramic acid 6-phosphate lyase</fullName>
    </alternativeName>
</protein>
<dbReference type="SUPFAM" id="SSF53697">
    <property type="entry name" value="SIS domain"/>
    <property type="match status" value="1"/>
</dbReference>
<dbReference type="Pfam" id="PF22645">
    <property type="entry name" value="GKRP_SIS_N"/>
    <property type="match status" value="1"/>
</dbReference>
<dbReference type="InterPro" id="IPR001347">
    <property type="entry name" value="SIS_dom"/>
</dbReference>
<dbReference type="InterPro" id="IPR046348">
    <property type="entry name" value="SIS_dom_sf"/>
</dbReference>
<dbReference type="Gene3D" id="3.40.50.10490">
    <property type="entry name" value="Glucose-6-phosphate isomerase like protein, domain 1"/>
    <property type="match status" value="1"/>
</dbReference>
<dbReference type="FunFam" id="3.40.50.10490:FF:000014">
    <property type="entry name" value="N-acetylmuramic acid 6-phosphate etherase"/>
    <property type="match status" value="1"/>
</dbReference>
<sequence length="298" mass="31853">MTDLDRLATEQPNPKSERLDQMTALEIVTLMNEEDATIAGVIQKALPNIAQAVERIVEQFQRGGRLIYIGAGTSGRLGVLDASECPPTFGTDPEMLVAVLAGGALAMTAAIEGAEDDIDAGSDDLINLQVSERDAVVGITASGRTPYVKQALIHARRLGAVTIAIANNRGAEVSRLVDIAIELPTGPEVLTGSTRLKAGTAQKMVLNMLSTASMVLLGKTYKNLMIDLRPLNDKLIERARRMLMMLTGVSYAEAAQALSTADRQVKVALVMLLTGMTADEARARLRDTGGFVRPIIEK</sequence>
<evidence type="ECO:0000256" key="3">
    <source>
        <dbReference type="HAMAP-Rule" id="MF_00068"/>
    </source>
</evidence>
<comment type="pathway">
    <text evidence="3">Amino-sugar metabolism; N-acetylmuramate degradation.</text>
</comment>
<dbReference type="HAMAP" id="MF_00068">
    <property type="entry name" value="MurQ"/>
    <property type="match status" value="1"/>
</dbReference>
<comment type="similarity">
    <text evidence="3">Belongs to the GCKR-like family. MurNAc-6-P etherase subfamily.</text>
</comment>
<dbReference type="InterPro" id="IPR005488">
    <property type="entry name" value="Etherase_MurQ"/>
</dbReference>
<dbReference type="PROSITE" id="PS51464">
    <property type="entry name" value="SIS"/>
    <property type="match status" value="1"/>
</dbReference>
<feature type="domain" description="SIS" evidence="4">
    <location>
        <begin position="56"/>
        <end position="219"/>
    </location>
</feature>
<dbReference type="NCBIfam" id="NF009222">
    <property type="entry name" value="PRK12570.1"/>
    <property type="match status" value="1"/>
</dbReference>
<dbReference type="AlphaFoldDB" id="A0A2R6Y1U0"/>
<feature type="active site" description="Proton donor" evidence="3">
    <location>
        <position position="84"/>
    </location>
</feature>
<comment type="subunit">
    <text evidence="3">Homodimer.</text>
</comment>
<accession>A0A2R6Y1U0</accession>
<dbReference type="GO" id="GO:0016835">
    <property type="term" value="F:carbon-oxygen lyase activity"/>
    <property type="evidence" value="ECO:0007669"/>
    <property type="project" value="UniProtKB-UniRule"/>
</dbReference>
<dbReference type="Proteomes" id="UP000244338">
    <property type="component" value="Unassembled WGS sequence"/>
</dbReference>
<feature type="active site" evidence="3">
    <location>
        <position position="115"/>
    </location>
</feature>
<name>A0A2R6Y1U0_9BACL</name>
<dbReference type="Gene3D" id="1.10.8.1080">
    <property type="match status" value="1"/>
</dbReference>
<dbReference type="PANTHER" id="PTHR10088:SF4">
    <property type="entry name" value="GLUCOKINASE REGULATORY PROTEIN"/>
    <property type="match status" value="1"/>
</dbReference>
<comment type="catalytic activity">
    <reaction evidence="3">
        <text>N-acetyl-D-muramate 6-phosphate + H2O = N-acetyl-D-glucosamine 6-phosphate + (R)-lactate</text>
        <dbReference type="Rhea" id="RHEA:26410"/>
        <dbReference type="ChEBI" id="CHEBI:15377"/>
        <dbReference type="ChEBI" id="CHEBI:16004"/>
        <dbReference type="ChEBI" id="CHEBI:57513"/>
        <dbReference type="ChEBI" id="CHEBI:58722"/>
        <dbReference type="EC" id="4.2.1.126"/>
    </reaction>
</comment>
<dbReference type="GO" id="GO:0097367">
    <property type="term" value="F:carbohydrate derivative binding"/>
    <property type="evidence" value="ECO:0007669"/>
    <property type="project" value="InterPro"/>
</dbReference>
<dbReference type="GO" id="GO:0046348">
    <property type="term" value="P:amino sugar catabolic process"/>
    <property type="evidence" value="ECO:0007669"/>
    <property type="project" value="InterPro"/>
</dbReference>
<evidence type="ECO:0000256" key="2">
    <source>
        <dbReference type="ARBA" id="ARBA00023277"/>
    </source>
</evidence>
<evidence type="ECO:0000256" key="1">
    <source>
        <dbReference type="ARBA" id="ARBA00023239"/>
    </source>
</evidence>
<dbReference type="NCBIfam" id="NF003915">
    <property type="entry name" value="PRK05441.1"/>
    <property type="match status" value="1"/>
</dbReference>
<comment type="miscellaneous">
    <text evidence="3">A lyase-type mechanism (elimination/hydration) is suggested for the cleavage of the lactyl ether bond of MurNAc 6-phosphate, with the formation of an alpha,beta-unsaturated aldehyde intermediate with (E)-stereochemistry, followed by the syn addition of water to give product.</text>
</comment>